<dbReference type="Proteomes" id="UP001178508">
    <property type="component" value="Chromosome 19"/>
</dbReference>
<keyword evidence="2" id="KW-1185">Reference proteome</keyword>
<accession>A0AAV1H7A6</accession>
<sequence length="234" mass="24954">MAPLTISPGCQSCADFKSKVCELEQRISTLYQIQDTEKYLDTIILGAAPASSSAELELEDTAPVASSSMEVTSTFPGASAASTVATSTASLPTTVSSHLDNPWALLGAKPKASAGASRFHLSAEMRPAANQHGATSCQPLNFTPCQPEPWTAVRDFGHPGFSSAGATTRKLGPYIRIILLKPAVEGGGVQKTLCRTFFPCQGWRYTYRARRGTPAAALTGPIRSPPRRRLCPQW</sequence>
<name>A0AAV1H7A6_XYRNO</name>
<dbReference type="EMBL" id="OY660882">
    <property type="protein sequence ID" value="CAJ1081199.1"/>
    <property type="molecule type" value="Genomic_DNA"/>
</dbReference>
<evidence type="ECO:0000313" key="1">
    <source>
        <dbReference type="EMBL" id="CAJ1081199.1"/>
    </source>
</evidence>
<evidence type="ECO:0000313" key="2">
    <source>
        <dbReference type="Proteomes" id="UP001178508"/>
    </source>
</evidence>
<proteinExistence type="predicted"/>
<dbReference type="AlphaFoldDB" id="A0AAV1H7A6"/>
<reference evidence="1" key="1">
    <citation type="submission" date="2023-08" db="EMBL/GenBank/DDBJ databases">
        <authorList>
            <person name="Alioto T."/>
            <person name="Alioto T."/>
            <person name="Gomez Garrido J."/>
        </authorList>
    </citation>
    <scope>NUCLEOTIDE SEQUENCE</scope>
</reference>
<organism evidence="1 2">
    <name type="scientific">Xyrichtys novacula</name>
    <name type="common">Pearly razorfish</name>
    <name type="synonym">Hemipteronotus novacula</name>
    <dbReference type="NCBI Taxonomy" id="13765"/>
    <lineage>
        <taxon>Eukaryota</taxon>
        <taxon>Metazoa</taxon>
        <taxon>Chordata</taxon>
        <taxon>Craniata</taxon>
        <taxon>Vertebrata</taxon>
        <taxon>Euteleostomi</taxon>
        <taxon>Actinopterygii</taxon>
        <taxon>Neopterygii</taxon>
        <taxon>Teleostei</taxon>
        <taxon>Neoteleostei</taxon>
        <taxon>Acanthomorphata</taxon>
        <taxon>Eupercaria</taxon>
        <taxon>Labriformes</taxon>
        <taxon>Labridae</taxon>
        <taxon>Xyrichtys</taxon>
    </lineage>
</organism>
<protein>
    <submittedName>
        <fullName evidence="1">Unnamed protein product</fullName>
    </submittedName>
</protein>
<gene>
    <name evidence="1" type="ORF">XNOV1_A025275</name>
</gene>